<evidence type="ECO:0000313" key="1">
    <source>
        <dbReference type="EMBL" id="JAH98919.1"/>
    </source>
</evidence>
<dbReference type="EMBL" id="GBXM01009658">
    <property type="protein sequence ID" value="JAH98919.1"/>
    <property type="molecule type" value="Transcribed_RNA"/>
</dbReference>
<organism evidence="1">
    <name type="scientific">Anguilla anguilla</name>
    <name type="common">European freshwater eel</name>
    <name type="synonym">Muraena anguilla</name>
    <dbReference type="NCBI Taxonomy" id="7936"/>
    <lineage>
        <taxon>Eukaryota</taxon>
        <taxon>Metazoa</taxon>
        <taxon>Chordata</taxon>
        <taxon>Craniata</taxon>
        <taxon>Vertebrata</taxon>
        <taxon>Euteleostomi</taxon>
        <taxon>Actinopterygii</taxon>
        <taxon>Neopterygii</taxon>
        <taxon>Teleostei</taxon>
        <taxon>Anguilliformes</taxon>
        <taxon>Anguillidae</taxon>
        <taxon>Anguilla</taxon>
    </lineage>
</organism>
<protein>
    <submittedName>
        <fullName evidence="1">Uncharacterized protein</fullName>
    </submittedName>
</protein>
<accession>A0A0E9X8J0</accession>
<reference evidence="1" key="2">
    <citation type="journal article" date="2015" name="Fish Shellfish Immunol.">
        <title>Early steps in the European eel (Anguilla anguilla)-Vibrio vulnificus interaction in the gills: Role of the RtxA13 toxin.</title>
        <authorList>
            <person name="Callol A."/>
            <person name="Pajuelo D."/>
            <person name="Ebbesson L."/>
            <person name="Teles M."/>
            <person name="MacKenzie S."/>
            <person name="Amaro C."/>
        </authorList>
    </citation>
    <scope>NUCLEOTIDE SEQUENCE</scope>
</reference>
<reference evidence="1" key="1">
    <citation type="submission" date="2014-11" db="EMBL/GenBank/DDBJ databases">
        <authorList>
            <person name="Amaro Gonzalez C."/>
        </authorList>
    </citation>
    <scope>NUCLEOTIDE SEQUENCE</scope>
</reference>
<sequence>MLRIYTTSQNTTLFSVFIYTQRLREKGRFHFLKIHDYHFFGLLIPKCEIQYLSLFFLLVANACTEMGVYKIYQKSVHVSHLPSLQACGL</sequence>
<dbReference type="AlphaFoldDB" id="A0A0E9X8J0"/>
<proteinExistence type="predicted"/>
<name>A0A0E9X8J0_ANGAN</name>